<dbReference type="EMBL" id="CAJJDM010000019">
    <property type="protein sequence ID" value="CAD8054186.1"/>
    <property type="molecule type" value="Genomic_DNA"/>
</dbReference>
<evidence type="ECO:0000256" key="2">
    <source>
        <dbReference type="SAM" id="MobiDB-lite"/>
    </source>
</evidence>
<evidence type="ECO:0000313" key="5">
    <source>
        <dbReference type="Proteomes" id="UP000688137"/>
    </source>
</evidence>
<proteinExistence type="predicted"/>
<keyword evidence="3" id="KW-0812">Transmembrane</keyword>
<organism evidence="4 5">
    <name type="scientific">Paramecium primaurelia</name>
    <dbReference type="NCBI Taxonomy" id="5886"/>
    <lineage>
        <taxon>Eukaryota</taxon>
        <taxon>Sar</taxon>
        <taxon>Alveolata</taxon>
        <taxon>Ciliophora</taxon>
        <taxon>Intramacronucleata</taxon>
        <taxon>Oligohymenophorea</taxon>
        <taxon>Peniculida</taxon>
        <taxon>Parameciidae</taxon>
        <taxon>Paramecium</taxon>
    </lineage>
</organism>
<keyword evidence="5" id="KW-1185">Reference proteome</keyword>
<feature type="compositionally biased region" description="Basic and acidic residues" evidence="2">
    <location>
        <begin position="289"/>
        <end position="300"/>
    </location>
</feature>
<feature type="region of interest" description="Disordered" evidence="2">
    <location>
        <begin position="289"/>
        <end position="398"/>
    </location>
</feature>
<evidence type="ECO:0000256" key="3">
    <source>
        <dbReference type="SAM" id="Phobius"/>
    </source>
</evidence>
<evidence type="ECO:0000313" key="4">
    <source>
        <dbReference type="EMBL" id="CAD8054186.1"/>
    </source>
</evidence>
<keyword evidence="3" id="KW-1133">Transmembrane helix</keyword>
<feature type="compositionally biased region" description="Polar residues" evidence="2">
    <location>
        <begin position="314"/>
        <end position="336"/>
    </location>
</feature>
<accession>A0A8S1KMG5</accession>
<comment type="caution">
    <text evidence="4">The sequence shown here is derived from an EMBL/GenBank/DDBJ whole genome shotgun (WGS) entry which is preliminary data.</text>
</comment>
<dbReference type="AlphaFoldDB" id="A0A8S1KMG5"/>
<evidence type="ECO:0000256" key="1">
    <source>
        <dbReference type="SAM" id="Coils"/>
    </source>
</evidence>
<protein>
    <submittedName>
        <fullName evidence="4">Uncharacterized protein</fullName>
    </submittedName>
</protein>
<name>A0A8S1KMG5_PARPR</name>
<reference evidence="4" key="1">
    <citation type="submission" date="2021-01" db="EMBL/GenBank/DDBJ databases">
        <authorList>
            <consortium name="Genoscope - CEA"/>
            <person name="William W."/>
        </authorList>
    </citation>
    <scope>NUCLEOTIDE SEQUENCE</scope>
</reference>
<feature type="compositionally biased region" description="Basic residues" evidence="2">
    <location>
        <begin position="380"/>
        <end position="394"/>
    </location>
</feature>
<keyword evidence="1" id="KW-0175">Coiled coil</keyword>
<feature type="coiled-coil region" evidence="1">
    <location>
        <begin position="240"/>
        <end position="267"/>
    </location>
</feature>
<sequence>MGSACTKFVCKDTLDSDLMSLESKMRTLNEMSKSTKFSSLKLSITYTNLTNQRVSETEIRDQDNPINKINKSKGRMKSFNFQEDHQQQFWLSQVSRVTDSPVTVKSETRRIKKKNNPQRELIQIQNLDLSFYIQRISYQLENNEELSQRSILKSPLNKSFNSLSEHKKIKQIITIKKNKTQSFEKKFNLNLLFQVCISIILYYFYQNSQMGSCQIQRIESDTISLKDSSSKRIQSKLSNNVNQNVQSSNIENKLEQLDQKVEDEDNLLTVYSRIKKDKRLYNFQEEESQRKISNKGDVESLKQASNQKRRLFRTSVTHSHFDESNQTSQPHNQSLQAEKDDDAKSVKSILKKNSKIKDSVSGSPETRSVRFARGTIFRTKSQRSLRHSKNKKHNRPDIKMNESINSFEHRSPNWKRHREQERMQIIKVPAIFSMNQNIGVNTKLFPYY</sequence>
<gene>
    <name evidence="4" type="ORF">PPRIM_AZ9-3.1.T0210340</name>
</gene>
<keyword evidence="3" id="KW-0472">Membrane</keyword>
<dbReference type="Proteomes" id="UP000688137">
    <property type="component" value="Unassembled WGS sequence"/>
</dbReference>
<feature type="transmembrane region" description="Helical" evidence="3">
    <location>
        <begin position="187"/>
        <end position="205"/>
    </location>
</feature>